<proteinExistence type="predicted"/>
<dbReference type="GO" id="GO:0003924">
    <property type="term" value="F:GTPase activity"/>
    <property type="evidence" value="ECO:0007669"/>
    <property type="project" value="InterPro"/>
</dbReference>
<dbReference type="Pfam" id="PF00071">
    <property type="entry name" value="Ras"/>
    <property type="match status" value="1"/>
</dbReference>
<dbReference type="AlphaFoldDB" id="X6NC11"/>
<dbReference type="GO" id="GO:0016020">
    <property type="term" value="C:membrane"/>
    <property type="evidence" value="ECO:0007669"/>
    <property type="project" value="InterPro"/>
</dbReference>
<sequence length="108" mass="12298">GDGFVLAYAINSKESLAEATGIRDKIIRILDVDPEKQTIPLVLVGNKCDLERERSISKAEGEEKSKEWKCLWFEASAKEKLMWIKSHCDNKKKTLVVGLYVALQKIKY</sequence>
<evidence type="ECO:0000256" key="2">
    <source>
        <dbReference type="ARBA" id="ARBA00023134"/>
    </source>
</evidence>
<keyword evidence="1" id="KW-0547">Nucleotide-binding</keyword>
<organism evidence="3 4">
    <name type="scientific">Reticulomyxa filosa</name>
    <dbReference type="NCBI Taxonomy" id="46433"/>
    <lineage>
        <taxon>Eukaryota</taxon>
        <taxon>Sar</taxon>
        <taxon>Rhizaria</taxon>
        <taxon>Retaria</taxon>
        <taxon>Foraminifera</taxon>
        <taxon>Monothalamids</taxon>
        <taxon>Reticulomyxidae</taxon>
        <taxon>Reticulomyxa</taxon>
    </lineage>
</organism>
<comment type="caution">
    <text evidence="3">The sequence shown here is derived from an EMBL/GenBank/DDBJ whole genome shotgun (WGS) entry which is preliminary data.</text>
</comment>
<dbReference type="SUPFAM" id="SSF52540">
    <property type="entry name" value="P-loop containing nucleoside triphosphate hydrolases"/>
    <property type="match status" value="1"/>
</dbReference>
<dbReference type="EMBL" id="ASPP01010045">
    <property type="protein sequence ID" value="ETO23324.1"/>
    <property type="molecule type" value="Genomic_DNA"/>
</dbReference>
<dbReference type="GO" id="GO:0005525">
    <property type="term" value="F:GTP binding"/>
    <property type="evidence" value="ECO:0007669"/>
    <property type="project" value="UniProtKB-KW"/>
</dbReference>
<keyword evidence="4" id="KW-1185">Reference proteome</keyword>
<gene>
    <name evidence="3" type="ORF">RFI_13859</name>
</gene>
<evidence type="ECO:0000313" key="4">
    <source>
        <dbReference type="Proteomes" id="UP000023152"/>
    </source>
</evidence>
<dbReference type="Proteomes" id="UP000023152">
    <property type="component" value="Unassembled WGS sequence"/>
</dbReference>
<feature type="non-terminal residue" evidence="3">
    <location>
        <position position="1"/>
    </location>
</feature>
<dbReference type="OrthoDB" id="5976022at2759"/>
<dbReference type="PROSITE" id="PS51421">
    <property type="entry name" value="RAS"/>
    <property type="match status" value="1"/>
</dbReference>
<dbReference type="PANTHER" id="PTHR24070">
    <property type="entry name" value="RAS, DI-RAS, AND RHEB FAMILY MEMBERS OF SMALL GTPASE SUPERFAMILY"/>
    <property type="match status" value="1"/>
</dbReference>
<name>X6NC11_RETFI</name>
<accession>X6NC11</accession>
<dbReference type="SMART" id="SM00173">
    <property type="entry name" value="RAS"/>
    <property type="match status" value="1"/>
</dbReference>
<dbReference type="InterPro" id="IPR020849">
    <property type="entry name" value="Small_GTPase_Ras-type"/>
</dbReference>
<protein>
    <submittedName>
        <fullName evidence="3">Uncharacterized protein</fullName>
    </submittedName>
</protein>
<dbReference type="GO" id="GO:0007165">
    <property type="term" value="P:signal transduction"/>
    <property type="evidence" value="ECO:0007669"/>
    <property type="project" value="InterPro"/>
</dbReference>
<evidence type="ECO:0000256" key="1">
    <source>
        <dbReference type="ARBA" id="ARBA00022741"/>
    </source>
</evidence>
<dbReference type="InterPro" id="IPR001806">
    <property type="entry name" value="Small_GTPase"/>
</dbReference>
<dbReference type="Gene3D" id="3.40.50.300">
    <property type="entry name" value="P-loop containing nucleotide triphosphate hydrolases"/>
    <property type="match status" value="1"/>
</dbReference>
<dbReference type="PROSITE" id="PS51419">
    <property type="entry name" value="RAB"/>
    <property type="match status" value="1"/>
</dbReference>
<evidence type="ECO:0000313" key="3">
    <source>
        <dbReference type="EMBL" id="ETO23324.1"/>
    </source>
</evidence>
<reference evidence="3 4" key="1">
    <citation type="journal article" date="2013" name="Curr. Biol.">
        <title>The Genome of the Foraminiferan Reticulomyxa filosa.</title>
        <authorList>
            <person name="Glockner G."/>
            <person name="Hulsmann N."/>
            <person name="Schleicher M."/>
            <person name="Noegel A.A."/>
            <person name="Eichinger L."/>
            <person name="Gallinger C."/>
            <person name="Pawlowski J."/>
            <person name="Sierra R."/>
            <person name="Euteneuer U."/>
            <person name="Pillet L."/>
            <person name="Moustafa A."/>
            <person name="Platzer M."/>
            <person name="Groth M."/>
            <person name="Szafranski K."/>
            <person name="Schliwa M."/>
        </authorList>
    </citation>
    <scope>NUCLEOTIDE SEQUENCE [LARGE SCALE GENOMIC DNA]</scope>
</reference>
<keyword evidence="2" id="KW-0342">GTP-binding</keyword>
<dbReference type="InterPro" id="IPR027417">
    <property type="entry name" value="P-loop_NTPase"/>
</dbReference>